<feature type="domain" description="EF-hand" evidence="3">
    <location>
        <begin position="88"/>
        <end position="123"/>
    </location>
</feature>
<evidence type="ECO:0000256" key="1">
    <source>
        <dbReference type="ARBA" id="ARBA00022737"/>
    </source>
</evidence>
<gene>
    <name evidence="4" type="primary">MYL6_3</name>
    <name evidence="4" type="ORF">DERP_014935</name>
</gene>
<dbReference type="InterPro" id="IPR011992">
    <property type="entry name" value="EF-hand-dom_pair"/>
</dbReference>
<dbReference type="InterPro" id="IPR002048">
    <property type="entry name" value="EF_hand_dom"/>
</dbReference>
<dbReference type="PANTHER" id="PTHR23048:SF49">
    <property type="entry name" value="FI08416P-RELATED"/>
    <property type="match status" value="1"/>
</dbReference>
<keyword evidence="5" id="KW-1185">Reference proteome</keyword>
<keyword evidence="1" id="KW-0677">Repeat</keyword>
<evidence type="ECO:0000313" key="5">
    <source>
        <dbReference type="Proteomes" id="UP000887458"/>
    </source>
</evidence>
<sequence length="156" mass="17874">MGLTPNNNNKQFDQGQLEEIFQIFDTKGDYCIDIDQIGEVLRAMGQNPTESDINRCCEPLRLQQKDQRITFEIFMPIYQQIAKNKDRYSFDDIVEGLRHFDTDGSGTIGSADLRHLLTALGEKLTEDEVEQLIDSTMIDDEGRINYETFVKAIMNG</sequence>
<dbReference type="Gene3D" id="1.10.238.10">
    <property type="entry name" value="EF-hand"/>
    <property type="match status" value="2"/>
</dbReference>
<dbReference type="PROSITE" id="PS00018">
    <property type="entry name" value="EF_HAND_1"/>
    <property type="match status" value="1"/>
</dbReference>
<name>A0ABQ8JWV0_DERPT</name>
<dbReference type="EMBL" id="NJHN03000002">
    <property type="protein sequence ID" value="KAH9427034.1"/>
    <property type="molecule type" value="Genomic_DNA"/>
</dbReference>
<accession>A0ABQ8JWV0</accession>
<dbReference type="Proteomes" id="UP000887458">
    <property type="component" value="Unassembled WGS sequence"/>
</dbReference>
<feature type="domain" description="EF-hand" evidence="3">
    <location>
        <begin position="12"/>
        <end position="47"/>
    </location>
</feature>
<evidence type="ECO:0000256" key="2">
    <source>
        <dbReference type="ARBA" id="ARBA00022837"/>
    </source>
</evidence>
<reference evidence="4 5" key="1">
    <citation type="journal article" date="2018" name="J. Allergy Clin. Immunol.">
        <title>High-quality assembly of Dermatophagoides pteronyssinus genome and transcriptome reveals a wide range of novel allergens.</title>
        <authorList>
            <person name="Liu X.Y."/>
            <person name="Yang K.Y."/>
            <person name="Wang M.Q."/>
            <person name="Kwok J.S."/>
            <person name="Zeng X."/>
            <person name="Yang Z."/>
            <person name="Xiao X.J."/>
            <person name="Lau C.P."/>
            <person name="Li Y."/>
            <person name="Huang Z.M."/>
            <person name="Ba J.G."/>
            <person name="Yim A.K."/>
            <person name="Ouyang C.Y."/>
            <person name="Ngai S.M."/>
            <person name="Chan T.F."/>
            <person name="Leung E.L."/>
            <person name="Liu L."/>
            <person name="Liu Z.G."/>
            <person name="Tsui S.K."/>
        </authorList>
    </citation>
    <scope>NUCLEOTIDE SEQUENCE [LARGE SCALE GENOMIC DNA]</scope>
    <source>
        <strain evidence="4">Derp</strain>
    </source>
</reference>
<dbReference type="PANTHER" id="PTHR23048">
    <property type="entry name" value="MYOSIN LIGHT CHAIN 1, 3"/>
    <property type="match status" value="1"/>
</dbReference>
<dbReference type="SUPFAM" id="SSF47473">
    <property type="entry name" value="EF-hand"/>
    <property type="match status" value="1"/>
</dbReference>
<dbReference type="SMART" id="SM00054">
    <property type="entry name" value="EFh"/>
    <property type="match status" value="3"/>
</dbReference>
<keyword evidence="2" id="KW-0106">Calcium</keyword>
<organism evidence="4 5">
    <name type="scientific">Dermatophagoides pteronyssinus</name>
    <name type="common">European house dust mite</name>
    <dbReference type="NCBI Taxonomy" id="6956"/>
    <lineage>
        <taxon>Eukaryota</taxon>
        <taxon>Metazoa</taxon>
        <taxon>Ecdysozoa</taxon>
        <taxon>Arthropoda</taxon>
        <taxon>Chelicerata</taxon>
        <taxon>Arachnida</taxon>
        <taxon>Acari</taxon>
        <taxon>Acariformes</taxon>
        <taxon>Sarcoptiformes</taxon>
        <taxon>Astigmata</taxon>
        <taxon>Psoroptidia</taxon>
        <taxon>Analgoidea</taxon>
        <taxon>Pyroglyphidae</taxon>
        <taxon>Dermatophagoidinae</taxon>
        <taxon>Dermatophagoides</taxon>
    </lineage>
</organism>
<dbReference type="PROSITE" id="PS50222">
    <property type="entry name" value="EF_HAND_2"/>
    <property type="match status" value="2"/>
</dbReference>
<dbReference type="Pfam" id="PF13405">
    <property type="entry name" value="EF-hand_6"/>
    <property type="match status" value="1"/>
</dbReference>
<reference evidence="4 5" key="2">
    <citation type="journal article" date="2022" name="Mol. Biol. Evol.">
        <title>Comparative Genomics Reveals Insights into the Divergent Evolution of Astigmatic Mites and Household Pest Adaptations.</title>
        <authorList>
            <person name="Xiong Q."/>
            <person name="Wan A.T."/>
            <person name="Liu X."/>
            <person name="Fung C.S."/>
            <person name="Xiao X."/>
            <person name="Malainual N."/>
            <person name="Hou J."/>
            <person name="Wang L."/>
            <person name="Wang M."/>
            <person name="Yang K.Y."/>
            <person name="Cui Y."/>
            <person name="Leung E.L."/>
            <person name="Nong W."/>
            <person name="Shin S.K."/>
            <person name="Au S.W."/>
            <person name="Jeong K.Y."/>
            <person name="Chew F.T."/>
            <person name="Hui J.H."/>
            <person name="Leung T.F."/>
            <person name="Tungtrongchitr A."/>
            <person name="Zhong N."/>
            <person name="Liu Z."/>
            <person name="Tsui S.K."/>
        </authorList>
    </citation>
    <scope>NUCLEOTIDE SEQUENCE [LARGE SCALE GENOMIC DNA]</scope>
    <source>
        <strain evidence="4">Derp</strain>
    </source>
</reference>
<dbReference type="InterPro" id="IPR050230">
    <property type="entry name" value="CALM/Myosin/TropC-like"/>
</dbReference>
<dbReference type="InterPro" id="IPR018247">
    <property type="entry name" value="EF_Hand_1_Ca_BS"/>
</dbReference>
<proteinExistence type="predicted"/>
<evidence type="ECO:0000313" key="4">
    <source>
        <dbReference type="EMBL" id="KAH9427034.1"/>
    </source>
</evidence>
<dbReference type="CDD" id="cd00051">
    <property type="entry name" value="EFh"/>
    <property type="match status" value="1"/>
</dbReference>
<evidence type="ECO:0000259" key="3">
    <source>
        <dbReference type="PROSITE" id="PS50222"/>
    </source>
</evidence>
<dbReference type="Pfam" id="PF13499">
    <property type="entry name" value="EF-hand_7"/>
    <property type="match status" value="1"/>
</dbReference>
<protein>
    <submittedName>
        <fullName evidence="4">Myosin light polypeptide 6</fullName>
    </submittedName>
</protein>
<comment type="caution">
    <text evidence="4">The sequence shown here is derived from an EMBL/GenBank/DDBJ whole genome shotgun (WGS) entry which is preliminary data.</text>
</comment>